<evidence type="ECO:0000313" key="2">
    <source>
        <dbReference type="EMBL" id="PVY70101.1"/>
    </source>
</evidence>
<organism evidence="2 3">
    <name type="scientific">Tamilnaduibacter salinus</name>
    <dbReference type="NCBI Taxonomy" id="1484056"/>
    <lineage>
        <taxon>Bacteria</taxon>
        <taxon>Pseudomonadati</taxon>
        <taxon>Pseudomonadota</taxon>
        <taxon>Gammaproteobacteria</taxon>
        <taxon>Pseudomonadales</taxon>
        <taxon>Marinobacteraceae</taxon>
        <taxon>Tamilnaduibacter</taxon>
    </lineage>
</organism>
<feature type="transmembrane region" description="Helical" evidence="1">
    <location>
        <begin position="390"/>
        <end position="413"/>
    </location>
</feature>
<feature type="transmembrane region" description="Helical" evidence="1">
    <location>
        <begin position="364"/>
        <end position="384"/>
    </location>
</feature>
<gene>
    <name evidence="2" type="ORF">C8D92_110132</name>
</gene>
<keyword evidence="1" id="KW-1133">Transmembrane helix</keyword>
<dbReference type="PRINTS" id="PR00702">
    <property type="entry name" value="ACRIFLAVINRP"/>
</dbReference>
<dbReference type="Gene3D" id="3.30.70.1320">
    <property type="entry name" value="Multidrug efflux transporter AcrB pore domain like"/>
    <property type="match status" value="1"/>
</dbReference>
<dbReference type="InterPro" id="IPR027463">
    <property type="entry name" value="AcrB_DN_DC_subdom"/>
</dbReference>
<feature type="transmembrane region" description="Helical" evidence="1">
    <location>
        <begin position="466"/>
        <end position="487"/>
    </location>
</feature>
<accession>A0A2U1CTS1</accession>
<keyword evidence="1" id="KW-0472">Membrane</keyword>
<feature type="transmembrane region" description="Helical" evidence="1">
    <location>
        <begin position="434"/>
        <end position="454"/>
    </location>
</feature>
<feature type="transmembrane region" description="Helical" evidence="1">
    <location>
        <begin position="855"/>
        <end position="874"/>
    </location>
</feature>
<dbReference type="Gene3D" id="3.30.70.1430">
    <property type="entry name" value="Multidrug efflux transporter AcrB pore domain"/>
    <property type="match status" value="2"/>
</dbReference>
<dbReference type="Gene3D" id="3.30.2090.10">
    <property type="entry name" value="Multidrug efflux transporter AcrB TolC docking domain, DN and DC subdomains"/>
    <property type="match status" value="2"/>
</dbReference>
<feature type="transmembrane region" description="Helical" evidence="1">
    <location>
        <begin position="907"/>
        <end position="925"/>
    </location>
</feature>
<dbReference type="PANTHER" id="PTHR32063:SF18">
    <property type="entry name" value="CATION EFFLUX SYSTEM PROTEIN"/>
    <property type="match status" value="1"/>
</dbReference>
<dbReference type="Gene3D" id="3.30.70.1440">
    <property type="entry name" value="Multidrug efflux transporter AcrB pore domain"/>
    <property type="match status" value="1"/>
</dbReference>
<feature type="transmembrane region" description="Helical" evidence="1">
    <location>
        <begin position="523"/>
        <end position="543"/>
    </location>
</feature>
<dbReference type="PANTHER" id="PTHR32063">
    <property type="match status" value="1"/>
</dbReference>
<dbReference type="Pfam" id="PF00873">
    <property type="entry name" value="ACR_tran"/>
    <property type="match status" value="1"/>
</dbReference>
<dbReference type="Gene3D" id="1.20.1640.10">
    <property type="entry name" value="Multidrug efflux transporter AcrB transmembrane domain"/>
    <property type="match status" value="2"/>
</dbReference>
<evidence type="ECO:0000313" key="3">
    <source>
        <dbReference type="Proteomes" id="UP000245887"/>
    </source>
</evidence>
<dbReference type="SUPFAM" id="SSF82714">
    <property type="entry name" value="Multidrug efflux transporter AcrB TolC docking domain, DN and DC subdomains"/>
    <property type="match status" value="2"/>
</dbReference>
<dbReference type="GO" id="GO:0005886">
    <property type="term" value="C:plasma membrane"/>
    <property type="evidence" value="ECO:0007669"/>
    <property type="project" value="TreeGrafter"/>
</dbReference>
<feature type="transmembrane region" description="Helical" evidence="1">
    <location>
        <begin position="338"/>
        <end position="357"/>
    </location>
</feature>
<dbReference type="SUPFAM" id="SSF82866">
    <property type="entry name" value="Multidrug efflux transporter AcrB transmembrane domain"/>
    <property type="match status" value="2"/>
</dbReference>
<proteinExistence type="predicted"/>
<reference evidence="2 3" key="1">
    <citation type="submission" date="2018-04" db="EMBL/GenBank/DDBJ databases">
        <title>Genomic Encyclopedia of Type Strains, Phase IV (KMG-IV): sequencing the most valuable type-strain genomes for metagenomic binning, comparative biology and taxonomic classification.</title>
        <authorList>
            <person name="Goeker M."/>
        </authorList>
    </citation>
    <scope>NUCLEOTIDE SEQUENCE [LARGE SCALE GENOMIC DNA]</scope>
    <source>
        <strain evidence="2 3">DSM 28688</strain>
    </source>
</reference>
<keyword evidence="1" id="KW-0812">Transmembrane</keyword>
<evidence type="ECO:0000256" key="1">
    <source>
        <dbReference type="SAM" id="Phobius"/>
    </source>
</evidence>
<dbReference type="Proteomes" id="UP000245887">
    <property type="component" value="Unassembled WGS sequence"/>
</dbReference>
<feature type="transmembrane region" description="Helical" evidence="1">
    <location>
        <begin position="955"/>
        <end position="976"/>
    </location>
</feature>
<sequence length="1012" mass="110902">MLAQLVRGAISRNRFVGFLVLLVALLGVIAFTRLGQLEDPEFTIRTAIVMTGYPGADAERVEQEVTEPLEKQIQQLGELESIESLSRNGTSIIYVEVKDQYGGEQLRQIWDELNKKVIAARASLPDSVRGPRVNDDYGDVYSMLLSVEGSDYSYAELNDVADHLQQRLLRVDDVAKVDLFGDQGERVFIETSRSKIAELGLTPVLVVDALNKQNVVAPSGVTEMGSRRLRINTTGTFESVAELARLNIHSPVTGELVQLRDFAEIRRGYADPPDASLRHEGESALALGVVPAEGANVVELTERVQAELDRIEASMPIGIEFGAIALQSEEVEQAVGEFLINLITAVAIVLAVLMVSLGLRTGFVVGLGVPLTILATFMGMYLMGFELHRVSLGALVIVLGMIVDNAIVISELMQVKMQRGTQRLKAAAESVQETAWPLLAATAIAVLAFAPIALTNTATGEFTRSLFWVVAISLAISWLLAIFATPLMNYWLLDSKSGLGDPADRPFYQKAHQVISASLRRPWILTGGAIIVFTASVVAFSFLPQTFFPPAERSQFMVDYWLPEGSRIEQTSEDMARIEQRLLEMEAVTDVTAFIGEGAPRFYLPMIPRTPNPAFGQILVNVETKEDVDPVMANIREHLKDGYPEAEPRVRSMQLGEPVRFPLQLRLSGPDREELLDIAANLEAIMAEHSGVTNLRHNWRQSQPRVTIDVDQDRARRAGVTTNSINQALNTAFAGQGVGIFREDDKRLPIVWRFPLPERTDPSELETMVVWPERGGKPVPLTQVADVELNWERPIIWRHNRERAITLQADLAKGATASEVLASLASDVQDVALPSGYELQWDGEVHQSTEARAGVLKPVPVILGLMVLVLMAQFNSFRRTLLVMLMVPLGLVGVSVGLLLFQQPFGFMALLGTMSLSGMIIRNAVVMVQKMDMALAESGTLEAIGEAATSRVRPILLTAATTMLGMLPLAVSGPFWAPMALAIMFGLAFAAILTILVLPAGYVQLLGIQPRE</sequence>
<name>A0A2U1CTS1_9GAMM</name>
<dbReference type="RefSeq" id="WP_116919824.1">
    <property type="nucleotide sequence ID" value="NZ_QEKQ01000010.1"/>
</dbReference>
<comment type="caution">
    <text evidence="2">The sequence shown here is derived from an EMBL/GenBank/DDBJ whole genome shotgun (WGS) entry which is preliminary data.</text>
</comment>
<dbReference type="AlphaFoldDB" id="A0A2U1CTS1"/>
<feature type="transmembrane region" description="Helical" evidence="1">
    <location>
        <begin position="982"/>
        <end position="1003"/>
    </location>
</feature>
<dbReference type="InterPro" id="IPR001036">
    <property type="entry name" value="Acrflvin-R"/>
</dbReference>
<dbReference type="EMBL" id="QEKQ01000010">
    <property type="protein sequence ID" value="PVY70101.1"/>
    <property type="molecule type" value="Genomic_DNA"/>
</dbReference>
<dbReference type="SUPFAM" id="SSF82693">
    <property type="entry name" value="Multidrug efflux transporter AcrB pore domain, PN1, PN2, PC1 and PC2 subdomains"/>
    <property type="match status" value="3"/>
</dbReference>
<dbReference type="GO" id="GO:0042910">
    <property type="term" value="F:xenobiotic transmembrane transporter activity"/>
    <property type="evidence" value="ECO:0007669"/>
    <property type="project" value="TreeGrafter"/>
</dbReference>
<protein>
    <submittedName>
        <fullName evidence="2">Multidrug efflux pump subunit AcrB</fullName>
    </submittedName>
</protein>
<feature type="transmembrane region" description="Helical" evidence="1">
    <location>
        <begin position="881"/>
        <end position="901"/>
    </location>
</feature>
<dbReference type="OrthoDB" id="9757940at2"/>